<reference evidence="2" key="2">
    <citation type="submission" date="2015-01" db="EMBL/GenBank/DDBJ databases">
        <title>Evolutionary Origins and Diversification of the Mycorrhizal Mutualists.</title>
        <authorList>
            <consortium name="DOE Joint Genome Institute"/>
            <consortium name="Mycorrhizal Genomics Consortium"/>
            <person name="Kohler A."/>
            <person name="Kuo A."/>
            <person name="Nagy L.G."/>
            <person name="Floudas D."/>
            <person name="Copeland A."/>
            <person name="Barry K.W."/>
            <person name="Cichocki N."/>
            <person name="Veneault-Fourrey C."/>
            <person name="LaButti K."/>
            <person name="Lindquist E.A."/>
            <person name="Lipzen A."/>
            <person name="Lundell T."/>
            <person name="Morin E."/>
            <person name="Murat C."/>
            <person name="Riley R."/>
            <person name="Ohm R."/>
            <person name="Sun H."/>
            <person name="Tunlid A."/>
            <person name="Henrissat B."/>
            <person name="Grigoriev I.V."/>
            <person name="Hibbett D.S."/>
            <person name="Martin F."/>
        </authorList>
    </citation>
    <scope>NUCLEOTIDE SEQUENCE [LARGE SCALE GENOMIC DNA]</scope>
    <source>
        <strain evidence="2">h7</strain>
    </source>
</reference>
<proteinExistence type="predicted"/>
<name>A0A0C3C4L9_HEBCY</name>
<dbReference type="AlphaFoldDB" id="A0A0C3C4L9"/>
<sequence length="326" mass="36856">MPGGHAFETHIVPFMASRPTDLRIFRLWGVPVAFFDASHNLVKLHIEDVTLAPFDDSKRGPFDKRPLVRDLWVKASHSVIWICNDCIRFDGLVEITFVDYDTLTARRVLSNPPPSSLKYLVFDVMDKSTYFLPSSRSTRVHFVLRTDDVVSGDALKYGSRYSEIGVELSMLPNLRELAINVTFPREIDESGMDVITSLAHFLRICRPAEHQITSIYLSLKLESVLMNRDEAPQAIEGVLKSGSWAVLDSFLVSMTNAVMHNFTVGIFQWLILEFDPLVNLNEIELIEAENVGYLSDWGTKYLPRICACDSANLDLMISCRNGTASY</sequence>
<keyword evidence="2" id="KW-1185">Reference proteome</keyword>
<organism evidence="1 2">
    <name type="scientific">Hebeloma cylindrosporum</name>
    <dbReference type="NCBI Taxonomy" id="76867"/>
    <lineage>
        <taxon>Eukaryota</taxon>
        <taxon>Fungi</taxon>
        <taxon>Dikarya</taxon>
        <taxon>Basidiomycota</taxon>
        <taxon>Agaricomycotina</taxon>
        <taxon>Agaricomycetes</taxon>
        <taxon>Agaricomycetidae</taxon>
        <taxon>Agaricales</taxon>
        <taxon>Agaricineae</taxon>
        <taxon>Hymenogastraceae</taxon>
        <taxon>Hebeloma</taxon>
    </lineage>
</organism>
<evidence type="ECO:0000313" key="2">
    <source>
        <dbReference type="Proteomes" id="UP000053424"/>
    </source>
</evidence>
<protein>
    <submittedName>
        <fullName evidence="1">Uncharacterized protein</fullName>
    </submittedName>
</protein>
<accession>A0A0C3C4L9</accession>
<dbReference type="HOGENOM" id="CLU_852734_0_0_1"/>
<reference evidence="1 2" key="1">
    <citation type="submission" date="2014-04" db="EMBL/GenBank/DDBJ databases">
        <authorList>
            <consortium name="DOE Joint Genome Institute"/>
            <person name="Kuo A."/>
            <person name="Gay G."/>
            <person name="Dore J."/>
            <person name="Kohler A."/>
            <person name="Nagy L.G."/>
            <person name="Floudas D."/>
            <person name="Copeland A."/>
            <person name="Barry K.W."/>
            <person name="Cichocki N."/>
            <person name="Veneault-Fourrey C."/>
            <person name="LaButti K."/>
            <person name="Lindquist E.A."/>
            <person name="Lipzen A."/>
            <person name="Lundell T."/>
            <person name="Morin E."/>
            <person name="Murat C."/>
            <person name="Sun H."/>
            <person name="Tunlid A."/>
            <person name="Henrissat B."/>
            <person name="Grigoriev I.V."/>
            <person name="Hibbett D.S."/>
            <person name="Martin F."/>
            <person name="Nordberg H.P."/>
            <person name="Cantor M.N."/>
            <person name="Hua S.X."/>
        </authorList>
    </citation>
    <scope>NUCLEOTIDE SEQUENCE [LARGE SCALE GENOMIC DNA]</scope>
    <source>
        <strain evidence="2">h7</strain>
    </source>
</reference>
<dbReference type="EMBL" id="KN831790">
    <property type="protein sequence ID" value="KIM38546.1"/>
    <property type="molecule type" value="Genomic_DNA"/>
</dbReference>
<evidence type="ECO:0000313" key="1">
    <source>
        <dbReference type="EMBL" id="KIM38546.1"/>
    </source>
</evidence>
<gene>
    <name evidence="1" type="ORF">M413DRAFT_243230</name>
</gene>
<dbReference type="Proteomes" id="UP000053424">
    <property type="component" value="Unassembled WGS sequence"/>
</dbReference>